<name>A0A1S2LGZ1_9BACI</name>
<evidence type="ECO:0000313" key="2">
    <source>
        <dbReference type="EMBL" id="OIJ11778.1"/>
    </source>
</evidence>
<dbReference type="EMBL" id="MLQR01000036">
    <property type="protein sequence ID" value="OIJ11778.1"/>
    <property type="molecule type" value="Genomic_DNA"/>
</dbReference>
<keyword evidence="1" id="KW-1133">Transmembrane helix</keyword>
<accession>A0A1S2LGZ1</accession>
<proteinExistence type="predicted"/>
<gene>
    <name evidence="2" type="ORF">BKP37_15170</name>
</gene>
<evidence type="ECO:0000256" key="1">
    <source>
        <dbReference type="SAM" id="Phobius"/>
    </source>
</evidence>
<dbReference type="NCBIfam" id="TIGR03510">
    <property type="entry name" value="XapX"/>
    <property type="match status" value="1"/>
</dbReference>
<dbReference type="Proteomes" id="UP000179524">
    <property type="component" value="Unassembled WGS sequence"/>
</dbReference>
<keyword evidence="1" id="KW-0472">Membrane</keyword>
<dbReference type="OrthoDB" id="8778565at2"/>
<evidence type="ECO:0000313" key="3">
    <source>
        <dbReference type="Proteomes" id="UP000179524"/>
    </source>
</evidence>
<reference evidence="2 3" key="1">
    <citation type="submission" date="2016-10" db="EMBL/GenBank/DDBJ databases">
        <title>Draft genome sequences of four alkaliphilic bacteria belonging to the Anaerobacillus genus.</title>
        <authorList>
            <person name="Bassil N.M."/>
            <person name="Lloyd J.R."/>
        </authorList>
    </citation>
    <scope>NUCLEOTIDE SEQUENCE [LARGE SCALE GENOMIC DNA]</scope>
    <source>
        <strain evidence="2 3">DSM 18345</strain>
    </source>
</reference>
<feature type="transmembrane region" description="Helical" evidence="1">
    <location>
        <begin position="31"/>
        <end position="55"/>
    </location>
</feature>
<sequence>MQEIFMALLAGLIVGFIFAFLKLPIPAPPVLSGIMGIIGIFLGYKAFQVLVPLILK</sequence>
<feature type="transmembrane region" description="Helical" evidence="1">
    <location>
        <begin position="7"/>
        <end position="25"/>
    </location>
</feature>
<dbReference type="AlphaFoldDB" id="A0A1S2LGZ1"/>
<protein>
    <submittedName>
        <fullName evidence="2">XapX domain-containing protein</fullName>
    </submittedName>
</protein>
<dbReference type="InterPro" id="IPR020017">
    <property type="entry name" value="XapX_domain"/>
</dbReference>
<keyword evidence="3" id="KW-1185">Reference proteome</keyword>
<organism evidence="2 3">
    <name type="scientific">Anaerobacillus alkalilacustris</name>
    <dbReference type="NCBI Taxonomy" id="393763"/>
    <lineage>
        <taxon>Bacteria</taxon>
        <taxon>Bacillati</taxon>
        <taxon>Bacillota</taxon>
        <taxon>Bacilli</taxon>
        <taxon>Bacillales</taxon>
        <taxon>Bacillaceae</taxon>
        <taxon>Anaerobacillus</taxon>
    </lineage>
</organism>
<comment type="caution">
    <text evidence="2">The sequence shown here is derived from an EMBL/GenBank/DDBJ whole genome shotgun (WGS) entry which is preliminary data.</text>
</comment>
<keyword evidence="1" id="KW-0812">Transmembrane</keyword>
<dbReference type="RefSeq" id="WP_071310457.1">
    <property type="nucleotide sequence ID" value="NZ_MLQR01000036.1"/>
</dbReference>